<dbReference type="PANTHER" id="PTHR43639">
    <property type="entry name" value="OXIDOREDUCTASE, SHORT-CHAIN DEHYDROGENASE/REDUCTASE FAMILY (AFU_ORTHOLOGUE AFUA_5G02870)"/>
    <property type="match status" value="1"/>
</dbReference>
<dbReference type="GO" id="GO:0016491">
    <property type="term" value="F:oxidoreductase activity"/>
    <property type="evidence" value="ECO:0007669"/>
    <property type="project" value="UniProtKB-KW"/>
</dbReference>
<dbReference type="InterPro" id="IPR036291">
    <property type="entry name" value="NAD(P)-bd_dom_sf"/>
</dbReference>
<dbReference type="PRINTS" id="PR00080">
    <property type="entry name" value="SDRFAMILY"/>
</dbReference>
<dbReference type="EMBL" id="CP031263">
    <property type="protein sequence ID" value="AXH88443.1"/>
    <property type="molecule type" value="Genomic_DNA"/>
</dbReference>
<dbReference type="CDD" id="cd05233">
    <property type="entry name" value="SDR_c"/>
    <property type="match status" value="1"/>
</dbReference>
<dbReference type="SUPFAM" id="SSF51735">
    <property type="entry name" value="NAD(P)-binding Rossmann-fold domains"/>
    <property type="match status" value="1"/>
</dbReference>
<name>A0A1C6TKZ7_9ACTN</name>
<dbReference type="PROSITE" id="PS00061">
    <property type="entry name" value="ADH_SHORT"/>
    <property type="match status" value="1"/>
</dbReference>
<evidence type="ECO:0000256" key="1">
    <source>
        <dbReference type="ARBA" id="ARBA00006484"/>
    </source>
</evidence>
<evidence type="ECO:0000313" key="5">
    <source>
        <dbReference type="Proteomes" id="UP000253958"/>
    </source>
</evidence>
<comment type="similarity">
    <text evidence="1">Belongs to the short-chain dehydrogenases/reductases (SDR) family.</text>
</comment>
<dbReference type="OMA" id="KMTRADW"/>
<dbReference type="InterPro" id="IPR020904">
    <property type="entry name" value="Sc_DH/Rdtase_CS"/>
</dbReference>
<gene>
    <name evidence="4" type="ORF">DVH21_00020</name>
</gene>
<protein>
    <submittedName>
        <fullName evidence="4">3-oxoacyl-ACP reductase FabG</fullName>
    </submittedName>
</protein>
<dbReference type="Gene3D" id="3.40.50.720">
    <property type="entry name" value="NAD(P)-binding Rossmann-like Domain"/>
    <property type="match status" value="1"/>
</dbReference>
<proteinExistence type="inferred from homology"/>
<keyword evidence="2" id="KW-0560">Oxidoreductase</keyword>
<dbReference type="PRINTS" id="PR00081">
    <property type="entry name" value="GDHRDH"/>
</dbReference>
<evidence type="ECO:0000313" key="4">
    <source>
        <dbReference type="EMBL" id="AXH88443.1"/>
    </source>
</evidence>
<accession>A0A1C6TKZ7</accession>
<reference evidence="4 5" key="2">
    <citation type="submission" date="2018-08" db="EMBL/GenBank/DDBJ databases">
        <title>Streptomyces kandeliansis sp. nov., an endophytic bacterium isolated from mangrove plant.</title>
        <authorList>
            <person name="Wang R."/>
        </authorList>
    </citation>
    <scope>NUCLEOTIDE SEQUENCE [LARGE SCALE GENOMIC DNA]</scope>
    <source>
        <strain evidence="5">H14(2018)</strain>
    </source>
</reference>
<dbReference type="Pfam" id="PF13561">
    <property type="entry name" value="adh_short_C2"/>
    <property type="match status" value="1"/>
</dbReference>
<sequence length="247" mass="24910">MTVRLADRVALVTGGSRGIGAAVARRLAEDGIHVAFTYRTAEDSAKSVVSQIEAYGRTGLAINADSTDATAVVGAVERTVAELGRLDILVNNAGVFAGGPIESVSLEALDRAIAVNVRGVYLVTQAAVRHMGAGGRIVNIGSSFASRVPAPGVSAYAMTKSAVNGLTRALARELGPRGITVNLILPGSTDTDMNPADSAGADGQRSHIALGRYADPDDVAATVSHLVGAGGRHITGASIAVDGGATA</sequence>
<dbReference type="AlphaFoldDB" id="A0A1C6TKZ7"/>
<dbReference type="RefSeq" id="WP_013287866.1">
    <property type="nucleotide sequence ID" value="NZ_CBDRIO010000019.1"/>
</dbReference>
<dbReference type="InterPro" id="IPR057326">
    <property type="entry name" value="KR_dom"/>
</dbReference>
<dbReference type="InterPro" id="IPR002347">
    <property type="entry name" value="SDR_fam"/>
</dbReference>
<dbReference type="PANTHER" id="PTHR43639:SF1">
    <property type="entry name" value="SHORT-CHAIN DEHYDROGENASE_REDUCTASE FAMILY PROTEIN"/>
    <property type="match status" value="1"/>
</dbReference>
<evidence type="ECO:0000259" key="3">
    <source>
        <dbReference type="SMART" id="SM00822"/>
    </source>
</evidence>
<feature type="domain" description="Ketoreductase" evidence="3">
    <location>
        <begin position="8"/>
        <end position="187"/>
    </location>
</feature>
<evidence type="ECO:0000256" key="2">
    <source>
        <dbReference type="ARBA" id="ARBA00023002"/>
    </source>
</evidence>
<dbReference type="Proteomes" id="UP000253958">
    <property type="component" value="Chromosome"/>
</dbReference>
<organism evidence="4 5">
    <name type="scientific">Micromonospora aurantiaca</name>
    <name type="common">nom. illeg.</name>
    <dbReference type="NCBI Taxonomy" id="47850"/>
    <lineage>
        <taxon>Bacteria</taxon>
        <taxon>Bacillati</taxon>
        <taxon>Actinomycetota</taxon>
        <taxon>Actinomycetes</taxon>
        <taxon>Micromonosporales</taxon>
        <taxon>Micromonosporaceae</taxon>
        <taxon>Micromonospora</taxon>
    </lineage>
</organism>
<dbReference type="SMART" id="SM00822">
    <property type="entry name" value="PKS_KR"/>
    <property type="match status" value="1"/>
</dbReference>
<dbReference type="FunFam" id="3.40.50.720:FF:000084">
    <property type="entry name" value="Short-chain dehydrogenase reductase"/>
    <property type="match status" value="1"/>
</dbReference>
<reference evidence="4 5" key="1">
    <citation type="submission" date="2018-07" db="EMBL/GenBank/DDBJ databases">
        <authorList>
            <person name="Ye Y."/>
        </authorList>
    </citation>
    <scope>NUCLEOTIDE SEQUENCE [LARGE SCALE GENOMIC DNA]</scope>
    <source>
        <strain evidence="5">H14(2018)</strain>
    </source>
</reference>